<dbReference type="PANTHER" id="PTHR47156:SF10">
    <property type="entry name" value="E3 UBIQUITIN-PROTEIN LIGASE TRIM-21-RELATED"/>
    <property type="match status" value="1"/>
</dbReference>
<evidence type="ECO:0000256" key="4">
    <source>
        <dbReference type="PROSITE-ProRule" id="PRU00175"/>
    </source>
</evidence>
<dbReference type="PROSITE" id="PS00518">
    <property type="entry name" value="ZF_RING_1"/>
    <property type="match status" value="1"/>
</dbReference>
<evidence type="ECO:0000256" key="2">
    <source>
        <dbReference type="ARBA" id="ARBA00022771"/>
    </source>
</evidence>
<evidence type="ECO:0000259" key="6">
    <source>
        <dbReference type="PROSITE" id="PS50089"/>
    </source>
</evidence>
<keyword evidence="1" id="KW-0479">Metal-binding</keyword>
<protein>
    <submittedName>
        <fullName evidence="8">RING-type domain-containing protein</fullName>
    </submittedName>
</protein>
<name>A0A1I7THF1_9PELO</name>
<feature type="domain" description="RING-type" evidence="6">
    <location>
        <begin position="120"/>
        <end position="165"/>
    </location>
</feature>
<sequence length="188" mass="21868">MFVDSNSTRRALFSDFYFNLLQLAIAEITVWILSRKVEKSDSKPSLLFGDTLLIIFITVFYMENYSTTCQVIWASIIIIFEIISIWYVWNAKIVMKSEQRAFIREARRQAMEEDSFRAECEVCYQEFNETTRIPRILQSCGHSVCEPCANRLQADYRHISCPFCKIQTPLHGINGLPRNYALLHAMGS</sequence>
<dbReference type="PROSITE" id="PS50089">
    <property type="entry name" value="ZF_RING_2"/>
    <property type="match status" value="1"/>
</dbReference>
<evidence type="ECO:0000313" key="8">
    <source>
        <dbReference type="WBParaSite" id="Csp11.Scaffold614.g5963.t1"/>
    </source>
</evidence>
<dbReference type="InterPro" id="IPR052667">
    <property type="entry name" value="E3_ubiquitin-ligase_RING"/>
</dbReference>
<keyword evidence="7" id="KW-1185">Reference proteome</keyword>
<dbReference type="InterPro" id="IPR013083">
    <property type="entry name" value="Znf_RING/FYVE/PHD"/>
</dbReference>
<dbReference type="WBParaSite" id="Csp11.Scaffold614.g5963.t1">
    <property type="protein sequence ID" value="Csp11.Scaffold614.g5963.t1"/>
    <property type="gene ID" value="Csp11.Scaffold614.g5963"/>
</dbReference>
<dbReference type="GO" id="GO:0008270">
    <property type="term" value="F:zinc ion binding"/>
    <property type="evidence" value="ECO:0007669"/>
    <property type="project" value="UniProtKB-KW"/>
</dbReference>
<dbReference type="SUPFAM" id="SSF57850">
    <property type="entry name" value="RING/U-box"/>
    <property type="match status" value="1"/>
</dbReference>
<feature type="transmembrane region" description="Helical" evidence="5">
    <location>
        <begin position="71"/>
        <end position="89"/>
    </location>
</feature>
<evidence type="ECO:0000313" key="7">
    <source>
        <dbReference type="Proteomes" id="UP000095282"/>
    </source>
</evidence>
<evidence type="ECO:0000256" key="1">
    <source>
        <dbReference type="ARBA" id="ARBA00022723"/>
    </source>
</evidence>
<proteinExistence type="predicted"/>
<keyword evidence="5" id="KW-0812">Transmembrane</keyword>
<keyword evidence="3" id="KW-0862">Zinc</keyword>
<dbReference type="InterPro" id="IPR017907">
    <property type="entry name" value="Znf_RING_CS"/>
</dbReference>
<dbReference type="SMART" id="SM00184">
    <property type="entry name" value="RING"/>
    <property type="match status" value="1"/>
</dbReference>
<dbReference type="eggNOG" id="KOG4185">
    <property type="taxonomic scope" value="Eukaryota"/>
</dbReference>
<reference evidence="8" key="1">
    <citation type="submission" date="2016-11" db="UniProtKB">
        <authorList>
            <consortium name="WormBaseParasite"/>
        </authorList>
    </citation>
    <scope>IDENTIFICATION</scope>
</reference>
<feature type="transmembrane region" description="Helical" evidence="5">
    <location>
        <begin position="46"/>
        <end position="65"/>
    </location>
</feature>
<dbReference type="InterPro" id="IPR001841">
    <property type="entry name" value="Znf_RING"/>
</dbReference>
<dbReference type="Pfam" id="PF14634">
    <property type="entry name" value="zf-RING_5"/>
    <property type="match status" value="1"/>
</dbReference>
<keyword evidence="5" id="KW-1133">Transmembrane helix</keyword>
<keyword evidence="5" id="KW-0472">Membrane</keyword>
<dbReference type="STRING" id="1561998.A0A1I7THF1"/>
<dbReference type="Proteomes" id="UP000095282">
    <property type="component" value="Unplaced"/>
</dbReference>
<evidence type="ECO:0000256" key="3">
    <source>
        <dbReference type="ARBA" id="ARBA00022833"/>
    </source>
</evidence>
<dbReference type="PANTHER" id="PTHR47156">
    <property type="entry name" value="PROTEIN CBG20824"/>
    <property type="match status" value="1"/>
</dbReference>
<dbReference type="Gene3D" id="3.30.40.10">
    <property type="entry name" value="Zinc/RING finger domain, C3HC4 (zinc finger)"/>
    <property type="match status" value="1"/>
</dbReference>
<feature type="transmembrane region" description="Helical" evidence="5">
    <location>
        <begin position="16"/>
        <end position="34"/>
    </location>
</feature>
<dbReference type="AlphaFoldDB" id="A0A1I7THF1"/>
<organism evidence="7 8">
    <name type="scientific">Caenorhabditis tropicalis</name>
    <dbReference type="NCBI Taxonomy" id="1561998"/>
    <lineage>
        <taxon>Eukaryota</taxon>
        <taxon>Metazoa</taxon>
        <taxon>Ecdysozoa</taxon>
        <taxon>Nematoda</taxon>
        <taxon>Chromadorea</taxon>
        <taxon>Rhabditida</taxon>
        <taxon>Rhabditina</taxon>
        <taxon>Rhabditomorpha</taxon>
        <taxon>Rhabditoidea</taxon>
        <taxon>Rhabditidae</taxon>
        <taxon>Peloderinae</taxon>
        <taxon>Caenorhabditis</taxon>
    </lineage>
</organism>
<keyword evidence="2 4" id="KW-0863">Zinc-finger</keyword>
<evidence type="ECO:0000256" key="5">
    <source>
        <dbReference type="SAM" id="Phobius"/>
    </source>
</evidence>
<accession>A0A1I7THF1</accession>